<name>A0A918CQ18_9ACTN</name>
<comment type="caution">
    <text evidence="2">The sequence shown here is derived from an EMBL/GenBank/DDBJ whole genome shotgun (WGS) entry which is preliminary data.</text>
</comment>
<dbReference type="Proteomes" id="UP000653411">
    <property type="component" value="Unassembled WGS sequence"/>
</dbReference>
<dbReference type="AlphaFoldDB" id="A0A918CQ18"/>
<accession>A0A918CQ18</accession>
<dbReference type="EMBL" id="BMML01000005">
    <property type="protein sequence ID" value="GGN02717.1"/>
    <property type="molecule type" value="Genomic_DNA"/>
</dbReference>
<sequence length="214" mass="22444">MRRPPTDLAPKSLADHAKIRTECGSQYDHLSCTSRTHNPGGHYGHSTRNTLGDEMTNPYATPIPPTPRPPDTRPLRKRVLVWIGGTALFITGALIGSAGHDGQQSVEAKVKPSTTITATVTATPEPGPTVTETVKAKAKPAPTVTVTRTATAKAADSGSNQDSTGTCTIVSNAGNCYAAGQFCRNSDHGAVTTTASGVKIKCAYSSNAWRWTSV</sequence>
<organism evidence="2 3">
    <name type="scientific">Streptomyces fuscichromogenes</name>
    <dbReference type="NCBI Taxonomy" id="1324013"/>
    <lineage>
        <taxon>Bacteria</taxon>
        <taxon>Bacillati</taxon>
        <taxon>Actinomycetota</taxon>
        <taxon>Actinomycetes</taxon>
        <taxon>Kitasatosporales</taxon>
        <taxon>Streptomycetaceae</taxon>
        <taxon>Streptomyces</taxon>
    </lineage>
</organism>
<reference evidence="2" key="2">
    <citation type="submission" date="2020-09" db="EMBL/GenBank/DDBJ databases">
        <authorList>
            <person name="Sun Q."/>
            <person name="Zhou Y."/>
        </authorList>
    </citation>
    <scope>NUCLEOTIDE SEQUENCE</scope>
    <source>
        <strain evidence="2">CGMCC 4.7110</strain>
    </source>
</reference>
<proteinExistence type="predicted"/>
<keyword evidence="3" id="KW-1185">Reference proteome</keyword>
<reference evidence="2" key="1">
    <citation type="journal article" date="2014" name="Int. J. Syst. Evol. Microbiol.">
        <title>Complete genome sequence of Corynebacterium casei LMG S-19264T (=DSM 44701T), isolated from a smear-ripened cheese.</title>
        <authorList>
            <consortium name="US DOE Joint Genome Institute (JGI-PGF)"/>
            <person name="Walter F."/>
            <person name="Albersmeier A."/>
            <person name="Kalinowski J."/>
            <person name="Ruckert C."/>
        </authorList>
    </citation>
    <scope>NUCLEOTIDE SEQUENCE</scope>
    <source>
        <strain evidence="2">CGMCC 4.7110</strain>
    </source>
</reference>
<protein>
    <submittedName>
        <fullName evidence="2">Uncharacterized protein</fullName>
    </submittedName>
</protein>
<evidence type="ECO:0000256" key="1">
    <source>
        <dbReference type="SAM" id="MobiDB-lite"/>
    </source>
</evidence>
<evidence type="ECO:0000313" key="2">
    <source>
        <dbReference type="EMBL" id="GGN02717.1"/>
    </source>
</evidence>
<evidence type="ECO:0000313" key="3">
    <source>
        <dbReference type="Proteomes" id="UP000653411"/>
    </source>
</evidence>
<feature type="region of interest" description="Disordered" evidence="1">
    <location>
        <begin position="34"/>
        <end position="73"/>
    </location>
</feature>
<gene>
    <name evidence="2" type="ORF">GCM10011578_025310</name>
</gene>